<evidence type="ECO:0000256" key="1">
    <source>
        <dbReference type="SAM" id="Phobius"/>
    </source>
</evidence>
<dbReference type="GO" id="GO:0004175">
    <property type="term" value="F:endopeptidase activity"/>
    <property type="evidence" value="ECO:0007669"/>
    <property type="project" value="UniProtKB-ARBA"/>
</dbReference>
<gene>
    <name evidence="4" type="ORF">B9M88_07190</name>
    <name evidence="3" type="ORF">GLV84_04080</name>
</gene>
<evidence type="ECO:0000313" key="3">
    <source>
        <dbReference type="EMBL" id="NJI02038.1"/>
    </source>
</evidence>
<dbReference type="KEGG" id="sagq:EP23_11910"/>
<proteinExistence type="predicted"/>
<feature type="transmembrane region" description="Helical" evidence="1">
    <location>
        <begin position="216"/>
        <end position="238"/>
    </location>
</feature>
<name>A0A2T4MLH2_9STAP</name>
<organism evidence="3 6">
    <name type="scientific">Staphylococcus agnetis</name>
    <dbReference type="NCBI Taxonomy" id="985762"/>
    <lineage>
        <taxon>Bacteria</taxon>
        <taxon>Bacillati</taxon>
        <taxon>Bacillota</taxon>
        <taxon>Bacilli</taxon>
        <taxon>Bacillales</taxon>
        <taxon>Staphylococcaceae</taxon>
        <taxon>Staphylococcus</taxon>
    </lineage>
</organism>
<dbReference type="GeneID" id="57690884"/>
<dbReference type="InterPro" id="IPR052710">
    <property type="entry name" value="CAAX_protease"/>
</dbReference>
<evidence type="ECO:0000313" key="5">
    <source>
        <dbReference type="Proteomes" id="UP000195208"/>
    </source>
</evidence>
<accession>A0A2T4MLH2</accession>
<feature type="transmembrane region" description="Helical" evidence="1">
    <location>
        <begin position="134"/>
        <end position="155"/>
    </location>
</feature>
<keyword evidence="3" id="KW-0482">Metalloprotease</keyword>
<feature type="transmembrane region" description="Helical" evidence="1">
    <location>
        <begin position="47"/>
        <end position="68"/>
    </location>
</feature>
<keyword evidence="1" id="KW-0812">Transmembrane</keyword>
<evidence type="ECO:0000313" key="6">
    <source>
        <dbReference type="Proteomes" id="UP000646308"/>
    </source>
</evidence>
<comment type="caution">
    <text evidence="3">The sequence shown here is derived from an EMBL/GenBank/DDBJ whole genome shotgun (WGS) entry which is preliminary data.</text>
</comment>
<protein>
    <submittedName>
        <fullName evidence="3">CPBP family intramembrane metalloprotease</fullName>
    </submittedName>
</protein>
<feature type="domain" description="CAAX prenyl protease 2/Lysostaphin resistance protein A-like" evidence="2">
    <location>
        <begin position="134"/>
        <end position="228"/>
    </location>
</feature>
<dbReference type="PANTHER" id="PTHR36435">
    <property type="entry name" value="SLR1288 PROTEIN"/>
    <property type="match status" value="1"/>
</dbReference>
<reference evidence="4 5" key="1">
    <citation type="submission" date="2017-04" db="EMBL/GenBank/DDBJ databases">
        <title>Staphylococcus agnetis, a potential pathogen in the broiler production.</title>
        <authorList>
            <person name="Poulsen L."/>
        </authorList>
    </citation>
    <scope>NUCLEOTIDE SEQUENCE [LARGE SCALE GENOMIC DNA]</scope>
    <source>
        <strain evidence="4 5">723_310714_2_2_spleen</strain>
    </source>
</reference>
<keyword evidence="3" id="KW-0378">Hydrolase</keyword>
<feature type="transmembrane region" description="Helical" evidence="1">
    <location>
        <begin position="14"/>
        <end position="35"/>
    </location>
</feature>
<feature type="transmembrane region" description="Helical" evidence="1">
    <location>
        <begin position="167"/>
        <end position="185"/>
    </location>
</feature>
<keyword evidence="5" id="KW-1185">Reference proteome</keyword>
<reference evidence="3" key="2">
    <citation type="submission" date="2019-11" db="EMBL/GenBank/DDBJ databases">
        <title>Whole genome comparisons of Staphylococcus agnetis isolates from cattle and chickens.</title>
        <authorList>
            <person name="Rhoads D."/>
            <person name="Shwani A."/>
            <person name="Adkins P."/>
            <person name="Calcutt M."/>
            <person name="Middleton J."/>
        </authorList>
    </citation>
    <scope>NUCLEOTIDE SEQUENCE</scope>
    <source>
        <strain evidence="3">1387</strain>
    </source>
</reference>
<keyword evidence="1" id="KW-1133">Transmembrane helix</keyword>
<dbReference type="OrthoDB" id="2394218at2"/>
<keyword evidence="3" id="KW-0645">Protease</keyword>
<dbReference type="Proteomes" id="UP000646308">
    <property type="component" value="Unassembled WGS sequence"/>
</dbReference>
<dbReference type="InterPro" id="IPR003675">
    <property type="entry name" value="Rce1/LyrA-like_dom"/>
</dbReference>
<dbReference type="EMBL" id="WMFL01000058">
    <property type="protein sequence ID" value="NJI02038.1"/>
    <property type="molecule type" value="Genomic_DNA"/>
</dbReference>
<keyword evidence="1" id="KW-0472">Membrane</keyword>
<dbReference type="Proteomes" id="UP000195208">
    <property type="component" value="Unassembled WGS sequence"/>
</dbReference>
<dbReference type="RefSeq" id="WP_060552418.1">
    <property type="nucleotide sequence ID" value="NZ_CP009623.1"/>
</dbReference>
<sequence length="239" mass="27453">MNQHKTLRPAWRDLLAFVIYYISAMVFSSIIYSIHPVMFNYNIEHPKVFLLTSVCTSLSVISFLIWSHRKHLKTKIFQRLRELQSQMKLVLFAYILYVVVSIVMSITFKLLPKSWQFDTTVNQKGIVELFQDKAWLPLVFIVLVILVPITEELLFRHVIIGELGKKFGVWVMGGISVVTFAMLHVTNAQSPLEVIPYLVMATLFVIMYIRTNCNIAVSIFLHMLVNAVSFVGVIVQSLA</sequence>
<feature type="transmembrane region" description="Helical" evidence="1">
    <location>
        <begin position="191"/>
        <end position="209"/>
    </location>
</feature>
<feature type="transmembrane region" description="Helical" evidence="1">
    <location>
        <begin position="89"/>
        <end position="108"/>
    </location>
</feature>
<evidence type="ECO:0000313" key="4">
    <source>
        <dbReference type="EMBL" id="OTW30829.1"/>
    </source>
</evidence>
<dbReference type="PANTHER" id="PTHR36435:SF1">
    <property type="entry name" value="CAAX AMINO TERMINAL PROTEASE FAMILY PROTEIN"/>
    <property type="match status" value="1"/>
</dbReference>
<dbReference type="Pfam" id="PF02517">
    <property type="entry name" value="Rce1-like"/>
    <property type="match status" value="1"/>
</dbReference>
<dbReference type="AlphaFoldDB" id="A0A2T4MLH2"/>
<dbReference type="EMBL" id="NEFX01000014">
    <property type="protein sequence ID" value="OTW30829.1"/>
    <property type="molecule type" value="Genomic_DNA"/>
</dbReference>
<dbReference type="GO" id="GO:0080120">
    <property type="term" value="P:CAAX-box protein maturation"/>
    <property type="evidence" value="ECO:0007669"/>
    <property type="project" value="UniProtKB-ARBA"/>
</dbReference>
<dbReference type="GO" id="GO:0008237">
    <property type="term" value="F:metallopeptidase activity"/>
    <property type="evidence" value="ECO:0007669"/>
    <property type="project" value="UniProtKB-KW"/>
</dbReference>
<evidence type="ECO:0000259" key="2">
    <source>
        <dbReference type="Pfam" id="PF02517"/>
    </source>
</evidence>